<dbReference type="InterPro" id="IPR029052">
    <property type="entry name" value="Metallo-depent_PP-like"/>
</dbReference>
<accession>A0AA92C1H4</accession>
<dbReference type="Gene3D" id="3.60.21.10">
    <property type="match status" value="2"/>
</dbReference>
<dbReference type="RefSeq" id="WP_116494431.1">
    <property type="nucleotide sequence ID" value="NZ_QDFR01000005.1"/>
</dbReference>
<gene>
    <name evidence="2" type="ORF">DC430_16000</name>
</gene>
<dbReference type="GO" id="GO:0016787">
    <property type="term" value="F:hydrolase activity"/>
    <property type="evidence" value="ECO:0007669"/>
    <property type="project" value="InterPro"/>
</dbReference>
<feature type="domain" description="Calcineurin-like phosphoesterase" evidence="1">
    <location>
        <begin position="9"/>
        <end position="117"/>
    </location>
</feature>
<dbReference type="SUPFAM" id="SSF56300">
    <property type="entry name" value="Metallo-dependent phosphatases"/>
    <property type="match status" value="1"/>
</dbReference>
<comment type="caution">
    <text evidence="2">The sequence shown here is derived from an EMBL/GenBank/DDBJ whole genome shotgun (WGS) entry which is preliminary data.</text>
</comment>
<dbReference type="Proteomes" id="UP000244335">
    <property type="component" value="Unassembled WGS sequence"/>
</dbReference>
<sequence>MKQLHSHAPVAVIADAHYHDLEGSFGQQEPVSGDGLTARSWSETRCSTRVFNESFAAFPAALDAIAGRGIRHVVLLGDYSDDGQKATVQAVASLLKSYAETFSLSFYVLPGNHDGYALRGRHQTKEFLTPDGDTVVITSDPHIKPSNVVTLCSETMYCAGYPDALEPLVEHGLTRQADYLHWETPFGTSDTFEDRQCRLASADGTNEALLIDASYLVEPEDGLWLLMIDANVYQPSDRATGIDLDSDFIDSTGAGWNAVVKQRPYLISWIADVHRRAGALGKTLLCFSHYPVVDVFADNLASEQALFGQTNVANRTPQDGVATALMQAGMTQHFSGHIHVNGSTRRTVGNTTLTNVAVPSLVAFPPGFRIVHGSTNATNIETISLGNLPIDGRLMRLYDRECERKGEPNHSAFSAKSYGDFLYAHQEALVTHRFFPREWPRDMVEMFSGSTLGRLLAQLDLPSSSLVKIAQSAGVDPQSAASLSLPRFVTDWYALRQAQELALPFIRAENLSIYKALVVHLKEFSGSSDPKENASAGSFIKTFLTVLKVSLERARA</sequence>
<dbReference type="Pfam" id="PF00149">
    <property type="entry name" value="Metallophos"/>
    <property type="match status" value="1"/>
</dbReference>
<dbReference type="EMBL" id="QDFR01000005">
    <property type="protein sequence ID" value="PVE52344.1"/>
    <property type="molecule type" value="Genomic_DNA"/>
</dbReference>
<proteinExistence type="predicted"/>
<dbReference type="InterPro" id="IPR004843">
    <property type="entry name" value="Calcineurin-like_PHP"/>
</dbReference>
<evidence type="ECO:0000313" key="2">
    <source>
        <dbReference type="EMBL" id="PVE52344.1"/>
    </source>
</evidence>
<evidence type="ECO:0000313" key="3">
    <source>
        <dbReference type="Proteomes" id="UP000244335"/>
    </source>
</evidence>
<evidence type="ECO:0000259" key="1">
    <source>
        <dbReference type="Pfam" id="PF00149"/>
    </source>
</evidence>
<organism evidence="2 3">
    <name type="scientific">Rhizobium rhizogenes</name>
    <name type="common">Agrobacterium rhizogenes</name>
    <dbReference type="NCBI Taxonomy" id="359"/>
    <lineage>
        <taxon>Bacteria</taxon>
        <taxon>Pseudomonadati</taxon>
        <taxon>Pseudomonadota</taxon>
        <taxon>Alphaproteobacteria</taxon>
        <taxon>Hyphomicrobiales</taxon>
        <taxon>Rhizobiaceae</taxon>
        <taxon>Rhizobium/Agrobacterium group</taxon>
        <taxon>Rhizobium</taxon>
    </lineage>
</organism>
<dbReference type="AlphaFoldDB" id="A0AA92C1H4"/>
<name>A0AA92C1H4_RHIRH</name>
<protein>
    <submittedName>
        <fullName evidence="2">Metallophosphoesterase</fullName>
    </submittedName>
</protein>
<reference evidence="2 3" key="1">
    <citation type="submission" date="2018-04" db="EMBL/GenBank/DDBJ databases">
        <authorList>
            <person name="Hagen T."/>
        </authorList>
    </citation>
    <scope>NUCLEOTIDE SEQUENCE [LARGE SCALE GENOMIC DNA]</scope>
    <source>
        <strain evidence="2 3">TPD7009</strain>
    </source>
</reference>